<evidence type="ECO:0000313" key="6">
    <source>
        <dbReference type="EMBL" id="RHC50629.1"/>
    </source>
</evidence>
<dbReference type="InterPro" id="IPR013341">
    <property type="entry name" value="Mandelate_racemase_N_dom"/>
</dbReference>
<dbReference type="InterPro" id="IPR036849">
    <property type="entry name" value="Enolase-like_C_sf"/>
</dbReference>
<proteinExistence type="predicted"/>
<dbReference type="InterPro" id="IPR029017">
    <property type="entry name" value="Enolase-like_N"/>
</dbReference>
<dbReference type="Gene3D" id="3.30.390.10">
    <property type="entry name" value="Enolase-like, N-terminal domain"/>
    <property type="match status" value="1"/>
</dbReference>
<dbReference type="Pfam" id="PF13378">
    <property type="entry name" value="MR_MLE_C"/>
    <property type="match status" value="1"/>
</dbReference>
<dbReference type="Proteomes" id="UP000284543">
    <property type="component" value="Unassembled WGS sequence"/>
</dbReference>
<dbReference type="SUPFAM" id="SSF51604">
    <property type="entry name" value="Enolase C-terminal domain-like"/>
    <property type="match status" value="1"/>
</dbReference>
<dbReference type="EMBL" id="QRZM01000002">
    <property type="protein sequence ID" value="RGV77537.1"/>
    <property type="molecule type" value="Genomic_DNA"/>
</dbReference>
<evidence type="ECO:0000313" key="7">
    <source>
        <dbReference type="Proteomes" id="UP000283975"/>
    </source>
</evidence>
<evidence type="ECO:0000256" key="3">
    <source>
        <dbReference type="ARBA" id="ARBA00022842"/>
    </source>
</evidence>
<dbReference type="EMBL" id="QSHZ01000036">
    <property type="protein sequence ID" value="RHC50629.1"/>
    <property type="molecule type" value="Genomic_DNA"/>
</dbReference>
<keyword evidence="2" id="KW-0479">Metal-binding</keyword>
<comment type="caution">
    <text evidence="5">The sequence shown here is derived from an EMBL/GenBank/DDBJ whole genome shotgun (WGS) entry which is preliminary data.</text>
</comment>
<sequence length="367" mass="41057">MIITDIRIHAYSAAYKNPIRNGKYTYPATEIVICEVVTDEGVNGVGWVHGSDMVIKAMLSLKDRVIGQDPFNVERIWERMYLPKVYGRKGLATRAISGIDIALWDIKGKVAGRSVCQMMGGYADRIPAYIAGGYYEEGKGWDMLQSEMKENLKRGAKAVKMKIGGVSIKEDLERVDAVRDAVGPDIHLLVDANNAYNRIDALKMGRELERRNIYWFEEPLSPDDIEGCAELQRKLDIPIAIGENEYTRWGFKQLIEANAAQVLNADAQVLGGITEWKKVADLAMSSHVLLAPHGDQEIHAHLVASVPNGLIAEYYDNNTNALLKDMFPEPIRLNELGQIMVPQAPGLGVEIEYERIRPYCTYSSDDK</sequence>
<gene>
    <name evidence="6" type="ORF">DW839_25525</name>
    <name evidence="5" type="ORF">DWW02_07680</name>
</gene>
<dbReference type="PANTHER" id="PTHR13794">
    <property type="entry name" value="ENOLASE SUPERFAMILY, MANDELATE RACEMASE"/>
    <property type="match status" value="1"/>
</dbReference>
<dbReference type="SFLD" id="SFLDS00001">
    <property type="entry name" value="Enolase"/>
    <property type="match status" value="1"/>
</dbReference>
<dbReference type="SUPFAM" id="SSF54826">
    <property type="entry name" value="Enolase N-terminal domain-like"/>
    <property type="match status" value="1"/>
</dbReference>
<evidence type="ECO:0000313" key="8">
    <source>
        <dbReference type="Proteomes" id="UP000284543"/>
    </source>
</evidence>
<dbReference type="GO" id="GO:0000287">
    <property type="term" value="F:magnesium ion binding"/>
    <property type="evidence" value="ECO:0007669"/>
    <property type="project" value="TreeGrafter"/>
</dbReference>
<evidence type="ECO:0000259" key="4">
    <source>
        <dbReference type="SMART" id="SM00922"/>
    </source>
</evidence>
<evidence type="ECO:0000256" key="2">
    <source>
        <dbReference type="ARBA" id="ARBA00022723"/>
    </source>
</evidence>
<evidence type="ECO:0000256" key="1">
    <source>
        <dbReference type="ARBA" id="ARBA00001946"/>
    </source>
</evidence>
<dbReference type="SMART" id="SM00922">
    <property type="entry name" value="MR_MLE"/>
    <property type="match status" value="1"/>
</dbReference>
<dbReference type="KEGG" id="cbol:CGC65_18790"/>
<organism evidence="5 8">
    <name type="scientific">Enterocloster bolteae</name>
    <dbReference type="NCBI Taxonomy" id="208479"/>
    <lineage>
        <taxon>Bacteria</taxon>
        <taxon>Bacillati</taxon>
        <taxon>Bacillota</taxon>
        <taxon>Clostridia</taxon>
        <taxon>Lachnospirales</taxon>
        <taxon>Lachnospiraceae</taxon>
        <taxon>Enterocloster</taxon>
    </lineage>
</organism>
<dbReference type="GO" id="GO:0016052">
    <property type="term" value="P:carbohydrate catabolic process"/>
    <property type="evidence" value="ECO:0007669"/>
    <property type="project" value="TreeGrafter"/>
</dbReference>
<dbReference type="InterPro" id="IPR046945">
    <property type="entry name" value="RHMD-like"/>
</dbReference>
<dbReference type="AlphaFoldDB" id="A0A412ZBU2"/>
<dbReference type="SFLD" id="SFLDG00179">
    <property type="entry name" value="mandelate_racemase"/>
    <property type="match status" value="1"/>
</dbReference>
<dbReference type="RefSeq" id="WP_002564929.1">
    <property type="nucleotide sequence ID" value="NZ_CABKUK010000001.1"/>
</dbReference>
<keyword evidence="3" id="KW-0460">Magnesium</keyword>
<dbReference type="Pfam" id="PF02746">
    <property type="entry name" value="MR_MLE_N"/>
    <property type="match status" value="1"/>
</dbReference>
<dbReference type="CDD" id="cd03316">
    <property type="entry name" value="MR_like"/>
    <property type="match status" value="1"/>
</dbReference>
<dbReference type="Proteomes" id="UP000283975">
    <property type="component" value="Unassembled WGS sequence"/>
</dbReference>
<evidence type="ECO:0000313" key="5">
    <source>
        <dbReference type="EMBL" id="RGV77537.1"/>
    </source>
</evidence>
<reference evidence="7 8" key="1">
    <citation type="submission" date="2018-08" db="EMBL/GenBank/DDBJ databases">
        <title>A genome reference for cultivated species of the human gut microbiota.</title>
        <authorList>
            <person name="Zou Y."/>
            <person name="Xue W."/>
            <person name="Luo G."/>
        </authorList>
    </citation>
    <scope>NUCLEOTIDE SEQUENCE [LARGE SCALE GENOMIC DNA]</scope>
    <source>
        <strain evidence="5 8">AF14-18</strain>
        <strain evidence="6 7">AM35-14</strain>
    </source>
</reference>
<dbReference type="Gene3D" id="3.20.20.120">
    <property type="entry name" value="Enolase-like C-terminal domain"/>
    <property type="match status" value="1"/>
</dbReference>
<accession>A0A412ZBU2</accession>
<protein>
    <submittedName>
        <fullName evidence="5">Mandelate racemase/muconate lactonizing enzyme family protein</fullName>
    </submittedName>
</protein>
<dbReference type="InterPro" id="IPR029065">
    <property type="entry name" value="Enolase_C-like"/>
</dbReference>
<dbReference type="InterPro" id="IPR013342">
    <property type="entry name" value="Mandelate_racemase_C"/>
</dbReference>
<dbReference type="GO" id="GO:0016836">
    <property type="term" value="F:hydro-lyase activity"/>
    <property type="evidence" value="ECO:0007669"/>
    <property type="project" value="TreeGrafter"/>
</dbReference>
<name>A0A412ZBU2_9FIRM</name>
<feature type="domain" description="Mandelate racemase/muconate lactonizing enzyme C-terminal" evidence="4">
    <location>
        <begin position="141"/>
        <end position="238"/>
    </location>
</feature>
<dbReference type="PANTHER" id="PTHR13794:SF58">
    <property type="entry name" value="MITOCHONDRIAL ENOLASE SUPERFAMILY MEMBER 1"/>
    <property type="match status" value="1"/>
</dbReference>
<comment type="cofactor">
    <cofactor evidence="1">
        <name>Mg(2+)</name>
        <dbReference type="ChEBI" id="CHEBI:18420"/>
    </cofactor>
</comment>